<dbReference type="EMBL" id="JAAMPC010000011">
    <property type="protein sequence ID" value="KAG2282664.1"/>
    <property type="molecule type" value="Genomic_DNA"/>
</dbReference>
<accession>A0A8X7R517</accession>
<evidence type="ECO:0000313" key="2">
    <source>
        <dbReference type="Proteomes" id="UP000886595"/>
    </source>
</evidence>
<gene>
    <name evidence="1" type="ORF">Bca52824_053884</name>
</gene>
<dbReference type="AlphaFoldDB" id="A0A8X7R517"/>
<proteinExistence type="predicted"/>
<evidence type="ECO:0000313" key="1">
    <source>
        <dbReference type="EMBL" id="KAG2282664.1"/>
    </source>
</evidence>
<keyword evidence="2" id="KW-1185">Reference proteome</keyword>
<comment type="caution">
    <text evidence="1">The sequence shown here is derived from an EMBL/GenBank/DDBJ whole genome shotgun (WGS) entry which is preliminary data.</text>
</comment>
<dbReference type="Proteomes" id="UP000886595">
    <property type="component" value="Unassembled WGS sequence"/>
</dbReference>
<organism evidence="1 2">
    <name type="scientific">Brassica carinata</name>
    <name type="common">Ethiopian mustard</name>
    <name type="synonym">Abyssinian cabbage</name>
    <dbReference type="NCBI Taxonomy" id="52824"/>
    <lineage>
        <taxon>Eukaryota</taxon>
        <taxon>Viridiplantae</taxon>
        <taxon>Streptophyta</taxon>
        <taxon>Embryophyta</taxon>
        <taxon>Tracheophyta</taxon>
        <taxon>Spermatophyta</taxon>
        <taxon>Magnoliopsida</taxon>
        <taxon>eudicotyledons</taxon>
        <taxon>Gunneridae</taxon>
        <taxon>Pentapetalae</taxon>
        <taxon>rosids</taxon>
        <taxon>malvids</taxon>
        <taxon>Brassicales</taxon>
        <taxon>Brassicaceae</taxon>
        <taxon>Brassiceae</taxon>
        <taxon>Brassica</taxon>
    </lineage>
</organism>
<protein>
    <submittedName>
        <fullName evidence="1">Uncharacterized protein</fullName>
    </submittedName>
</protein>
<name>A0A8X7R517_BRACI</name>
<sequence length="119" mass="13667">MDACWQEIVTTAFEVGVFLECSELVCSVMIKLDEKSSLKNIENFMSLEKAALDINSLLNVLEPVLPSSRRLLDAGLRQYTFAGMKFYLKHKWRFLIFLSKKKVEMSTEALLIKDPKLFA</sequence>
<reference evidence="1 2" key="1">
    <citation type="submission" date="2020-02" db="EMBL/GenBank/DDBJ databases">
        <authorList>
            <person name="Ma Q."/>
            <person name="Huang Y."/>
            <person name="Song X."/>
            <person name="Pei D."/>
        </authorList>
    </citation>
    <scope>NUCLEOTIDE SEQUENCE [LARGE SCALE GENOMIC DNA]</scope>
    <source>
        <strain evidence="1">Sxm20200214</strain>
        <tissue evidence="1">Leaf</tissue>
    </source>
</reference>